<evidence type="ECO:0000313" key="3">
    <source>
        <dbReference type="Proteomes" id="UP000320762"/>
    </source>
</evidence>
<keyword evidence="1" id="KW-0472">Membrane</keyword>
<accession>A0A550C748</accession>
<keyword evidence="1" id="KW-0812">Transmembrane</keyword>
<reference evidence="2 3" key="1">
    <citation type="journal article" date="2019" name="New Phytol.">
        <title>Comparative genomics reveals unique wood-decay strategies and fruiting body development in the Schizophyllaceae.</title>
        <authorList>
            <person name="Almasi E."/>
            <person name="Sahu N."/>
            <person name="Krizsan K."/>
            <person name="Balint B."/>
            <person name="Kovacs G.M."/>
            <person name="Kiss B."/>
            <person name="Cseklye J."/>
            <person name="Drula E."/>
            <person name="Henrissat B."/>
            <person name="Nagy I."/>
            <person name="Chovatia M."/>
            <person name="Adam C."/>
            <person name="LaButti K."/>
            <person name="Lipzen A."/>
            <person name="Riley R."/>
            <person name="Grigoriev I.V."/>
            <person name="Nagy L.G."/>
        </authorList>
    </citation>
    <scope>NUCLEOTIDE SEQUENCE [LARGE SCALE GENOMIC DNA]</scope>
    <source>
        <strain evidence="2 3">NL-1724</strain>
    </source>
</reference>
<feature type="transmembrane region" description="Helical" evidence="1">
    <location>
        <begin position="82"/>
        <end position="103"/>
    </location>
</feature>
<feature type="transmembrane region" description="Helical" evidence="1">
    <location>
        <begin position="207"/>
        <end position="226"/>
    </location>
</feature>
<proteinExistence type="predicted"/>
<dbReference type="Proteomes" id="UP000320762">
    <property type="component" value="Unassembled WGS sequence"/>
</dbReference>
<evidence type="ECO:0000256" key="1">
    <source>
        <dbReference type="SAM" id="Phobius"/>
    </source>
</evidence>
<name>A0A550C748_9AGAR</name>
<evidence type="ECO:0000313" key="2">
    <source>
        <dbReference type="EMBL" id="TRM60630.1"/>
    </source>
</evidence>
<dbReference type="EMBL" id="VDMD01000021">
    <property type="protein sequence ID" value="TRM60630.1"/>
    <property type="molecule type" value="Genomic_DNA"/>
</dbReference>
<protein>
    <recommendedName>
        <fullName evidence="4">Etoposide-induced protein 2.4-domain-containing protein</fullName>
    </recommendedName>
</protein>
<organism evidence="2 3">
    <name type="scientific">Schizophyllum amplum</name>
    <dbReference type="NCBI Taxonomy" id="97359"/>
    <lineage>
        <taxon>Eukaryota</taxon>
        <taxon>Fungi</taxon>
        <taxon>Dikarya</taxon>
        <taxon>Basidiomycota</taxon>
        <taxon>Agaricomycotina</taxon>
        <taxon>Agaricomycetes</taxon>
        <taxon>Agaricomycetidae</taxon>
        <taxon>Agaricales</taxon>
        <taxon>Schizophyllaceae</taxon>
        <taxon>Schizophyllum</taxon>
    </lineage>
</organism>
<dbReference type="PANTHER" id="PTHR34292">
    <property type="entry name" value="OUTER SPORE WALL PROTEIN LDS1"/>
    <property type="match status" value="1"/>
</dbReference>
<dbReference type="OrthoDB" id="10012223at2759"/>
<gene>
    <name evidence="2" type="ORF">BD626DRAFT_632407</name>
</gene>
<feature type="transmembrane region" description="Helical" evidence="1">
    <location>
        <begin position="150"/>
        <end position="169"/>
    </location>
</feature>
<keyword evidence="1" id="KW-1133">Transmembrane helix</keyword>
<dbReference type="PANTHER" id="PTHR34292:SF2">
    <property type="entry name" value="OUTER SPORE WALL PROTEIN LDS1"/>
    <property type="match status" value="1"/>
</dbReference>
<dbReference type="STRING" id="97359.A0A550C748"/>
<evidence type="ECO:0008006" key="4">
    <source>
        <dbReference type="Google" id="ProtNLM"/>
    </source>
</evidence>
<sequence>MEFPPSYVVVGIYRLFTDKALLIPTWDKCKHATQRGLAVGLVWGFLTFGIQKKFVEIFLANSPRIIGLSNDTVFGYKVPFNVHTYAAILLLGSQVTTILNFFLYKNIRIARDRAWDLTEWDTPPRIDPDHQSLSDRYLSGFFVRMVLKKAITIPFALYPVVGILASAWLKAVGTARYLHKQYFSSKNMTKNQVAVFMAERKWDYRTFGFTAALLEGLPIVGIVFTVSNRIGAAMWAFDLEKRQHFIAEQRGIKQK</sequence>
<dbReference type="AlphaFoldDB" id="A0A550C748"/>
<dbReference type="InterPro" id="IPR052786">
    <property type="entry name" value="Spore_wall_assembly"/>
</dbReference>
<keyword evidence="3" id="KW-1185">Reference proteome</keyword>
<comment type="caution">
    <text evidence="2">The sequence shown here is derived from an EMBL/GenBank/DDBJ whole genome shotgun (WGS) entry which is preliminary data.</text>
</comment>